<evidence type="ECO:0000313" key="2">
    <source>
        <dbReference type="EMBL" id="JAH61524.1"/>
    </source>
</evidence>
<reference evidence="2" key="2">
    <citation type="journal article" date="2015" name="Fish Shellfish Immunol.">
        <title>Early steps in the European eel (Anguilla anguilla)-Vibrio vulnificus interaction in the gills: Role of the RtxA13 toxin.</title>
        <authorList>
            <person name="Callol A."/>
            <person name="Pajuelo D."/>
            <person name="Ebbesson L."/>
            <person name="Teles M."/>
            <person name="MacKenzie S."/>
            <person name="Amaro C."/>
        </authorList>
    </citation>
    <scope>NUCLEOTIDE SEQUENCE</scope>
</reference>
<keyword evidence="1" id="KW-1133">Transmembrane helix</keyword>
<keyword evidence="1" id="KW-0472">Membrane</keyword>
<accession>A0A0E9U6I1</accession>
<dbReference type="EMBL" id="GBXM01047053">
    <property type="protein sequence ID" value="JAH61524.1"/>
    <property type="molecule type" value="Transcribed_RNA"/>
</dbReference>
<protein>
    <submittedName>
        <fullName evidence="2">Uncharacterized protein</fullName>
    </submittedName>
</protein>
<organism evidence="2">
    <name type="scientific">Anguilla anguilla</name>
    <name type="common">European freshwater eel</name>
    <name type="synonym">Muraena anguilla</name>
    <dbReference type="NCBI Taxonomy" id="7936"/>
    <lineage>
        <taxon>Eukaryota</taxon>
        <taxon>Metazoa</taxon>
        <taxon>Chordata</taxon>
        <taxon>Craniata</taxon>
        <taxon>Vertebrata</taxon>
        <taxon>Euteleostomi</taxon>
        <taxon>Actinopterygii</taxon>
        <taxon>Neopterygii</taxon>
        <taxon>Teleostei</taxon>
        <taxon>Anguilliformes</taxon>
        <taxon>Anguillidae</taxon>
        <taxon>Anguilla</taxon>
    </lineage>
</organism>
<proteinExistence type="predicted"/>
<evidence type="ECO:0000256" key="1">
    <source>
        <dbReference type="SAM" id="Phobius"/>
    </source>
</evidence>
<dbReference type="AlphaFoldDB" id="A0A0E9U6I1"/>
<name>A0A0E9U6I1_ANGAN</name>
<sequence>MQTKQYYPATCPSCLDEPDLNCLYAIIFTVLPASIFSFTTCI</sequence>
<reference evidence="2" key="1">
    <citation type="submission" date="2014-11" db="EMBL/GenBank/DDBJ databases">
        <authorList>
            <person name="Amaro Gonzalez C."/>
        </authorList>
    </citation>
    <scope>NUCLEOTIDE SEQUENCE</scope>
</reference>
<feature type="transmembrane region" description="Helical" evidence="1">
    <location>
        <begin position="23"/>
        <end position="41"/>
    </location>
</feature>
<keyword evidence="1" id="KW-0812">Transmembrane</keyword>